<dbReference type="RefSeq" id="WP_006383794.1">
    <property type="nucleotide sequence ID" value="NZ_AEJB01000690.1"/>
</dbReference>
<accession>L7EPC1</accession>
<gene>
    <name evidence="3" type="ORF">STRTUCAR8_06898</name>
</gene>
<dbReference type="EMBL" id="AEJB01000690">
    <property type="protein sequence ID" value="ELP61333.1"/>
    <property type="molecule type" value="Genomic_DNA"/>
</dbReference>
<feature type="transmembrane region" description="Helical" evidence="2">
    <location>
        <begin position="384"/>
        <end position="405"/>
    </location>
</feature>
<dbReference type="STRING" id="85558.T45_01439"/>
<organism evidence="3 4">
    <name type="scientific">Streptomyces turgidiscabies (strain Car8)</name>
    <dbReference type="NCBI Taxonomy" id="698760"/>
    <lineage>
        <taxon>Bacteria</taxon>
        <taxon>Bacillati</taxon>
        <taxon>Actinomycetota</taxon>
        <taxon>Actinomycetes</taxon>
        <taxon>Kitasatosporales</taxon>
        <taxon>Streptomycetaceae</taxon>
        <taxon>Streptomyces</taxon>
    </lineage>
</organism>
<feature type="transmembrane region" description="Helical" evidence="2">
    <location>
        <begin position="282"/>
        <end position="304"/>
    </location>
</feature>
<feature type="region of interest" description="Disordered" evidence="1">
    <location>
        <begin position="452"/>
        <end position="487"/>
    </location>
</feature>
<feature type="compositionally biased region" description="Basic and acidic residues" evidence="1">
    <location>
        <begin position="535"/>
        <end position="548"/>
    </location>
</feature>
<feature type="transmembrane region" description="Helical" evidence="2">
    <location>
        <begin position="79"/>
        <end position="96"/>
    </location>
</feature>
<keyword evidence="4" id="KW-1185">Reference proteome</keyword>
<comment type="caution">
    <text evidence="3">The sequence shown here is derived from an EMBL/GenBank/DDBJ whole genome shotgun (WGS) entry which is preliminary data.</text>
</comment>
<feature type="transmembrane region" description="Helical" evidence="2">
    <location>
        <begin position="425"/>
        <end position="446"/>
    </location>
</feature>
<name>L7EPC1_STRT8</name>
<feature type="transmembrane region" description="Helical" evidence="2">
    <location>
        <begin position="345"/>
        <end position="363"/>
    </location>
</feature>
<keyword evidence="2" id="KW-1133">Transmembrane helix</keyword>
<protein>
    <submittedName>
        <fullName evidence="3">Putative membrane protein</fullName>
    </submittedName>
</protein>
<dbReference type="InterPro" id="IPR045931">
    <property type="entry name" value="DUF6350"/>
</dbReference>
<evidence type="ECO:0000313" key="4">
    <source>
        <dbReference type="Proteomes" id="UP000010931"/>
    </source>
</evidence>
<evidence type="ECO:0000256" key="1">
    <source>
        <dbReference type="SAM" id="MobiDB-lite"/>
    </source>
</evidence>
<feature type="transmembrane region" description="Helical" evidence="2">
    <location>
        <begin position="182"/>
        <end position="202"/>
    </location>
</feature>
<keyword evidence="2" id="KW-0812">Transmembrane</keyword>
<dbReference type="Proteomes" id="UP000010931">
    <property type="component" value="Unassembled WGS sequence"/>
</dbReference>
<reference evidence="3 4" key="1">
    <citation type="journal article" date="2011" name="Plasmid">
        <title>Streptomyces turgidiscabies Car8 contains a modular pathogenicity island that shares virulence genes with other actinobacterial plant pathogens.</title>
        <authorList>
            <person name="Huguet-Tapia J.C."/>
            <person name="Badger J.H."/>
            <person name="Loria R."/>
            <person name="Pettis G.S."/>
        </authorList>
    </citation>
    <scope>NUCLEOTIDE SEQUENCE [LARGE SCALE GENOMIC DNA]</scope>
    <source>
        <strain evidence="3 4">Car8</strain>
    </source>
</reference>
<sequence>MALVTQTTDRRLSFPLLRTRVRDRVRVRIRDRLRDRSPGLGAGLLGGALAAGLGLGSFAVLVMVLWISSPYPDSGPDGALHIAAALWLLAHGVELVRVDGLSGAPAPVGVTPLLLLALPVWLLHRAARDATEGPEEEGAAQDAPPLPARPVWLGVVAGYLAVGGGVALYASGGGLRPDWASTVVCVPLLTMAAASAGVWTAYGRPHGPVSPRVLCLLPRPVRRPVLDPDARGRFLAAGRAAGAGTAVFVGGGALLLAVSLLGHGGAARTSFLQLTEAWSGRIAVLLLCLALIPNAALWGASYALGPGFTLGADHVTGPLASDPAPLLPPFPLLSAVPDAGPGTPLAWAVVAVPVAAGLKLAWFTARAAAGQGEGRTPWPGGRTAANAALAAALCAGALAALAALAGGPLGSGALAHVGPVWWQTGAATLAWTATVAVPTALGLRVWRLRKRPKGSATDTGTLKLRPTAVPAGTRKPHGSTPHDAYEASDPYGLEAVYDFLPADLPSASPSPWYDDAASREARWAALKEASSTPPQERETEPEPEETRP</sequence>
<dbReference type="PATRIC" id="fig|698760.3.peg.9707"/>
<dbReference type="Pfam" id="PF19877">
    <property type="entry name" value="DUF6350"/>
    <property type="match status" value="1"/>
</dbReference>
<feature type="transmembrane region" description="Helical" evidence="2">
    <location>
        <begin position="151"/>
        <end position="170"/>
    </location>
</feature>
<feature type="region of interest" description="Disordered" evidence="1">
    <location>
        <begin position="508"/>
        <end position="548"/>
    </location>
</feature>
<feature type="transmembrane region" description="Helical" evidence="2">
    <location>
        <begin position="103"/>
        <end position="123"/>
    </location>
</feature>
<evidence type="ECO:0000313" key="3">
    <source>
        <dbReference type="EMBL" id="ELP61333.1"/>
    </source>
</evidence>
<feature type="transmembrane region" description="Helical" evidence="2">
    <location>
        <begin position="240"/>
        <end position="261"/>
    </location>
</feature>
<keyword evidence="2" id="KW-0472">Membrane</keyword>
<dbReference type="AlphaFoldDB" id="L7EPC1"/>
<proteinExistence type="predicted"/>
<evidence type="ECO:0000256" key="2">
    <source>
        <dbReference type="SAM" id="Phobius"/>
    </source>
</evidence>
<feature type="transmembrane region" description="Helical" evidence="2">
    <location>
        <begin position="40"/>
        <end position="67"/>
    </location>
</feature>